<feature type="region of interest" description="Disordered" evidence="1">
    <location>
        <begin position="1"/>
        <end position="42"/>
    </location>
</feature>
<organism evidence="2 3">
    <name type="scientific">Streptomyces mordarskii</name>
    <dbReference type="NCBI Taxonomy" id="1226758"/>
    <lineage>
        <taxon>Bacteria</taxon>
        <taxon>Bacillati</taxon>
        <taxon>Actinomycetota</taxon>
        <taxon>Actinomycetes</taxon>
        <taxon>Kitasatosporales</taxon>
        <taxon>Streptomycetaceae</taxon>
        <taxon>Streptomyces</taxon>
    </lineage>
</organism>
<dbReference type="Proteomes" id="UP001501576">
    <property type="component" value="Unassembled WGS sequence"/>
</dbReference>
<reference evidence="3" key="1">
    <citation type="journal article" date="2019" name="Int. J. Syst. Evol. Microbiol.">
        <title>The Global Catalogue of Microorganisms (GCM) 10K type strain sequencing project: providing services to taxonomists for standard genome sequencing and annotation.</title>
        <authorList>
            <consortium name="The Broad Institute Genomics Platform"/>
            <consortium name="The Broad Institute Genome Sequencing Center for Infectious Disease"/>
            <person name="Wu L."/>
            <person name="Ma J."/>
        </authorList>
    </citation>
    <scope>NUCLEOTIDE SEQUENCE [LARGE SCALE GENOMIC DNA]</scope>
    <source>
        <strain evidence="3">JCM 5052</strain>
    </source>
</reference>
<name>A0ABN1DX64_9ACTN</name>
<keyword evidence="3" id="KW-1185">Reference proteome</keyword>
<evidence type="ECO:0000313" key="3">
    <source>
        <dbReference type="Proteomes" id="UP001501576"/>
    </source>
</evidence>
<dbReference type="EMBL" id="BAAABZ010000071">
    <property type="protein sequence ID" value="GAA0554019.1"/>
    <property type="molecule type" value="Genomic_DNA"/>
</dbReference>
<sequence length="176" mass="19156">MGDDETGTAKARLRLLRQEFTTPRAHRDPGPRTAPTSRPPADLGIIDHMAAAVREVIDHTRAVAPTAGPAPTDAAVYDWMQEHTAHLGAEQQTARDAMVIRHSFEHALAAGDADIIRWETCPRCACWGLFWQTPTTRAACANSKCVDAKGRPSVWTLAQLAEHRAAAQTARSRTAT</sequence>
<evidence type="ECO:0000313" key="2">
    <source>
        <dbReference type="EMBL" id="GAA0554019.1"/>
    </source>
</evidence>
<proteinExistence type="predicted"/>
<gene>
    <name evidence="2" type="ORF">GCM10010390_65100</name>
</gene>
<accession>A0ABN1DX64</accession>
<evidence type="ECO:0000256" key="1">
    <source>
        <dbReference type="SAM" id="MobiDB-lite"/>
    </source>
</evidence>
<protein>
    <submittedName>
        <fullName evidence="2">Uncharacterized protein</fullName>
    </submittedName>
</protein>
<dbReference type="RefSeq" id="WP_346160780.1">
    <property type="nucleotide sequence ID" value="NZ_BAAABZ010000071.1"/>
</dbReference>
<comment type="caution">
    <text evidence="2">The sequence shown here is derived from an EMBL/GenBank/DDBJ whole genome shotgun (WGS) entry which is preliminary data.</text>
</comment>